<accession>A0A850HBC5</accession>
<dbReference type="Proteomes" id="UP000546031">
    <property type="component" value="Unassembled WGS sequence"/>
</dbReference>
<keyword evidence="1" id="KW-0472">Membrane</keyword>
<comment type="caution">
    <text evidence="2">The sequence shown here is derived from an EMBL/GenBank/DDBJ whole genome shotgun (WGS) entry which is preliminary data.</text>
</comment>
<sequence length="114" mass="12781">MSEETDNRGEKGLLWAISLYIAVEFAFRLWKVRAESEIFEFFFIPMPTWALGVQGAVCILVAGKGLLAVRKLPDSYQPWEKVLYFLVGVAFAVVGVLSLILMPDQTQLLAEGKK</sequence>
<keyword evidence="3" id="KW-1185">Reference proteome</keyword>
<evidence type="ECO:0000313" key="2">
    <source>
        <dbReference type="EMBL" id="NVE94301.1"/>
    </source>
</evidence>
<keyword evidence="1" id="KW-1133">Transmembrane helix</keyword>
<name>A0A850HBC5_9SPHN</name>
<reference evidence="2 3" key="1">
    <citation type="submission" date="2020-06" db="EMBL/GenBank/DDBJ databases">
        <title>Altererythrobacter lutimaris sp. nov., a marine bacterium isolated from a tidal flat.</title>
        <authorList>
            <person name="Kim D."/>
            <person name="Yoo Y."/>
            <person name="Kim J.-J."/>
        </authorList>
    </citation>
    <scope>NUCLEOTIDE SEQUENCE [LARGE SCALE GENOMIC DNA]</scope>
    <source>
        <strain evidence="2 3">JGD-16</strain>
    </source>
</reference>
<organism evidence="2 3">
    <name type="scientific">Altererythrobacter lutimaris</name>
    <dbReference type="NCBI Taxonomy" id="2743979"/>
    <lineage>
        <taxon>Bacteria</taxon>
        <taxon>Pseudomonadati</taxon>
        <taxon>Pseudomonadota</taxon>
        <taxon>Alphaproteobacteria</taxon>
        <taxon>Sphingomonadales</taxon>
        <taxon>Erythrobacteraceae</taxon>
        <taxon>Altererythrobacter</taxon>
    </lineage>
</organism>
<feature type="transmembrane region" description="Helical" evidence="1">
    <location>
        <begin position="12"/>
        <end position="30"/>
    </location>
</feature>
<gene>
    <name evidence="2" type="ORF">HUO12_05240</name>
</gene>
<feature type="transmembrane region" description="Helical" evidence="1">
    <location>
        <begin position="42"/>
        <end position="62"/>
    </location>
</feature>
<keyword evidence="1" id="KW-0812">Transmembrane</keyword>
<protein>
    <submittedName>
        <fullName evidence="2">Uncharacterized protein</fullName>
    </submittedName>
</protein>
<proteinExistence type="predicted"/>
<dbReference type="RefSeq" id="WP_176272590.1">
    <property type="nucleotide sequence ID" value="NZ_JABWTA010000001.1"/>
</dbReference>
<dbReference type="EMBL" id="JABWTA010000001">
    <property type="protein sequence ID" value="NVE94301.1"/>
    <property type="molecule type" value="Genomic_DNA"/>
</dbReference>
<evidence type="ECO:0000313" key="3">
    <source>
        <dbReference type="Proteomes" id="UP000546031"/>
    </source>
</evidence>
<feature type="transmembrane region" description="Helical" evidence="1">
    <location>
        <begin position="82"/>
        <end position="102"/>
    </location>
</feature>
<evidence type="ECO:0000256" key="1">
    <source>
        <dbReference type="SAM" id="Phobius"/>
    </source>
</evidence>
<dbReference type="AlphaFoldDB" id="A0A850HBC5"/>